<accession>A0A2R5FXD5</accession>
<evidence type="ECO:0000313" key="1">
    <source>
        <dbReference type="EMBL" id="GBG20501.1"/>
    </source>
</evidence>
<evidence type="ECO:0000313" key="2">
    <source>
        <dbReference type="Proteomes" id="UP000245124"/>
    </source>
</evidence>
<comment type="caution">
    <text evidence="1">The sequence shown here is derived from an EMBL/GenBank/DDBJ whole genome shotgun (WGS) entry which is preliminary data.</text>
</comment>
<dbReference type="AlphaFoldDB" id="A0A2R5FXD5"/>
<reference evidence="1 2" key="1">
    <citation type="submission" date="2017-06" db="EMBL/GenBank/DDBJ databases">
        <title>Genome sequencing of cyanobaciteial culture collection at National Institute for Environmental Studies (NIES).</title>
        <authorList>
            <person name="Hirose Y."/>
            <person name="Shimura Y."/>
            <person name="Fujisawa T."/>
            <person name="Nakamura Y."/>
            <person name="Kawachi M."/>
        </authorList>
    </citation>
    <scope>NUCLEOTIDE SEQUENCE [LARGE SCALE GENOMIC DNA]</scope>
    <source>
        <strain evidence="1 2">NIES-4072</strain>
    </source>
</reference>
<dbReference type="Proteomes" id="UP000245124">
    <property type="component" value="Unassembled WGS sequence"/>
</dbReference>
<gene>
    <name evidence="1" type="ORF">NIES4072_41800</name>
</gene>
<protein>
    <submittedName>
        <fullName evidence="1">Uncharacterized protein</fullName>
    </submittedName>
</protein>
<organism evidence="1 2">
    <name type="scientific">Nostoc commune NIES-4072</name>
    <dbReference type="NCBI Taxonomy" id="2005467"/>
    <lineage>
        <taxon>Bacteria</taxon>
        <taxon>Bacillati</taxon>
        <taxon>Cyanobacteriota</taxon>
        <taxon>Cyanophyceae</taxon>
        <taxon>Nostocales</taxon>
        <taxon>Nostocaceae</taxon>
        <taxon>Nostoc</taxon>
    </lineage>
</organism>
<proteinExistence type="predicted"/>
<sequence>MEAQLSCRGTALAKFSAEPKDCVGTVPCRHRYWELI</sequence>
<keyword evidence="2" id="KW-1185">Reference proteome</keyword>
<name>A0A2R5FXD5_NOSCO</name>
<dbReference type="EMBL" id="BDUD01000001">
    <property type="protein sequence ID" value="GBG20501.1"/>
    <property type="molecule type" value="Genomic_DNA"/>
</dbReference>